<dbReference type="SUPFAM" id="SSF53474">
    <property type="entry name" value="alpha/beta-Hydrolases"/>
    <property type="match status" value="1"/>
</dbReference>
<feature type="active site" description="Nucleophile" evidence="1">
    <location>
        <position position="113"/>
    </location>
</feature>
<dbReference type="Pfam" id="PF12697">
    <property type="entry name" value="Abhydrolase_6"/>
    <property type="match status" value="1"/>
</dbReference>
<feature type="active site" description="Charge relay system" evidence="1">
    <location>
        <position position="242"/>
    </location>
</feature>
<dbReference type="RefSeq" id="WP_058472255.1">
    <property type="nucleotide sequence ID" value="NZ_CAAAIC010000001.1"/>
</dbReference>
<gene>
    <name evidence="3" type="ORF">Ljor_2349</name>
</gene>
<dbReference type="GO" id="GO:0106435">
    <property type="term" value="F:carboxylesterase activity"/>
    <property type="evidence" value="ECO:0007669"/>
    <property type="project" value="UniProtKB-EC"/>
</dbReference>
<dbReference type="OrthoDB" id="9786110at2"/>
<name>A0A0W0VD32_9GAMM</name>
<evidence type="ECO:0000313" key="3">
    <source>
        <dbReference type="EMBL" id="KTD18043.1"/>
    </source>
</evidence>
<organism evidence="3 4">
    <name type="scientific">Legionella jordanis</name>
    <dbReference type="NCBI Taxonomy" id="456"/>
    <lineage>
        <taxon>Bacteria</taxon>
        <taxon>Pseudomonadati</taxon>
        <taxon>Pseudomonadota</taxon>
        <taxon>Gammaproteobacteria</taxon>
        <taxon>Legionellales</taxon>
        <taxon>Legionellaceae</taxon>
        <taxon>Legionella</taxon>
    </lineage>
</organism>
<dbReference type="InterPro" id="IPR012354">
    <property type="entry name" value="Esterase_lipase"/>
</dbReference>
<dbReference type="PATRIC" id="fig|456.5.peg.2528"/>
<proteinExistence type="predicted"/>
<accession>A0A0W0VD32</accession>
<evidence type="ECO:0000313" key="4">
    <source>
        <dbReference type="Proteomes" id="UP000055035"/>
    </source>
</evidence>
<protein>
    <submittedName>
        <fullName evidence="3">Carboxylesterase</fullName>
        <ecNumber evidence="3">3.1.1.1</ecNumber>
    </submittedName>
</protein>
<dbReference type="PIRSF" id="PIRSF017388">
    <property type="entry name" value="Esterase_lipase"/>
    <property type="match status" value="1"/>
</dbReference>
<dbReference type="STRING" id="456.Ljor_2349"/>
<feature type="domain" description="AB hydrolase-1" evidence="2">
    <location>
        <begin position="40"/>
        <end position="246"/>
    </location>
</feature>
<evidence type="ECO:0000256" key="1">
    <source>
        <dbReference type="PIRSR" id="PIRSR017388-1"/>
    </source>
</evidence>
<keyword evidence="4" id="KW-1185">Reference proteome</keyword>
<evidence type="ECO:0000259" key="2">
    <source>
        <dbReference type="Pfam" id="PF12697"/>
    </source>
</evidence>
<dbReference type="Gene3D" id="3.40.50.1820">
    <property type="entry name" value="alpha/beta hydrolase"/>
    <property type="match status" value="1"/>
</dbReference>
<dbReference type="EMBL" id="LNYJ01000011">
    <property type="protein sequence ID" value="KTD18043.1"/>
    <property type="molecule type" value="Genomic_DNA"/>
</dbReference>
<sequence>MNIDDLRGMRRGIHLFALSKEDLPLLAAIDRRNGNNERALLLLHGFTSTPAVFRAMVPSFSFYDAIVGPVLPGHADSVEAFANTKAISWLNTAEEACKLLLSEFKEVDVLGLSLGGLLACHLASHFNLHHLYLLAPALDLHLSAQKAIKLAKILSRLGFKEVRGAAGDLFTDEHWEIAYRKLPLSSVLEIINLINTFSFSAPTCPTDVFLGCHDKVVDSQRVAERFKDVDNAKIHWLKNSAHVIPLDGDTESIIACMKENQRLESESLNKESHSLLTS</sequence>
<dbReference type="Proteomes" id="UP000055035">
    <property type="component" value="Unassembled WGS sequence"/>
</dbReference>
<comment type="caution">
    <text evidence="3">The sequence shown here is derived from an EMBL/GenBank/DDBJ whole genome shotgun (WGS) entry which is preliminary data.</text>
</comment>
<dbReference type="EC" id="3.1.1.1" evidence="3"/>
<keyword evidence="3" id="KW-0378">Hydrolase</keyword>
<dbReference type="AlphaFoldDB" id="A0A0W0VD32"/>
<feature type="active site" description="Charge relay system" evidence="1">
    <location>
        <position position="214"/>
    </location>
</feature>
<reference evidence="3 4" key="1">
    <citation type="submission" date="2015-11" db="EMBL/GenBank/DDBJ databases">
        <title>Genomic analysis of 38 Legionella species identifies large and diverse effector repertoires.</title>
        <authorList>
            <person name="Burstein D."/>
            <person name="Amaro F."/>
            <person name="Zusman T."/>
            <person name="Lifshitz Z."/>
            <person name="Cohen O."/>
            <person name="Gilbert J.A."/>
            <person name="Pupko T."/>
            <person name="Shuman H.A."/>
            <person name="Segal G."/>
        </authorList>
    </citation>
    <scope>NUCLEOTIDE SEQUENCE [LARGE SCALE GENOMIC DNA]</scope>
    <source>
        <strain evidence="3 4">BL-540</strain>
    </source>
</reference>
<dbReference type="InterPro" id="IPR029058">
    <property type="entry name" value="AB_hydrolase_fold"/>
</dbReference>
<dbReference type="InterPro" id="IPR000073">
    <property type="entry name" value="AB_hydrolase_1"/>
</dbReference>